<dbReference type="Pfam" id="PF06612">
    <property type="entry name" value="DUF1146"/>
    <property type="match status" value="1"/>
</dbReference>
<gene>
    <name evidence="2" type="ORF">DFQ01_101116</name>
</gene>
<dbReference type="NCBIfam" id="TIGR02327">
    <property type="entry name" value="int_mem_ywzB"/>
    <property type="match status" value="1"/>
</dbReference>
<comment type="caution">
    <text evidence="2">The sequence shown here is derived from an EMBL/GenBank/DDBJ whole genome shotgun (WGS) entry which is preliminary data.</text>
</comment>
<evidence type="ECO:0000313" key="2">
    <source>
        <dbReference type="EMBL" id="PWW08395.1"/>
    </source>
</evidence>
<keyword evidence="1" id="KW-1133">Transmembrane helix</keyword>
<dbReference type="Proteomes" id="UP000246635">
    <property type="component" value="Unassembled WGS sequence"/>
</dbReference>
<keyword evidence="1" id="KW-0472">Membrane</keyword>
<accession>A0A2V2YZT4</accession>
<dbReference type="OrthoDB" id="1651016at2"/>
<reference evidence="2 3" key="1">
    <citation type="submission" date="2018-05" db="EMBL/GenBank/DDBJ databases">
        <title>Genomic Encyclopedia of Type Strains, Phase III (KMG-III): the genomes of soil and plant-associated and newly described type strains.</title>
        <authorList>
            <person name="Whitman W."/>
        </authorList>
    </citation>
    <scope>NUCLEOTIDE SEQUENCE [LARGE SCALE GENOMIC DNA]</scope>
    <source>
        <strain evidence="2 3">CECT 5696</strain>
    </source>
</reference>
<dbReference type="AlphaFoldDB" id="A0A2V2YZT4"/>
<name>A0A2V2YZT4_9BACL</name>
<dbReference type="RefSeq" id="WP_110041936.1">
    <property type="nucleotide sequence ID" value="NZ_CP054613.1"/>
</dbReference>
<protein>
    <submittedName>
        <fullName evidence="2">Putative integral membrane protein (TIGR02327 family)</fullName>
    </submittedName>
</protein>
<dbReference type="EMBL" id="QGTQ01000001">
    <property type="protein sequence ID" value="PWW08395.1"/>
    <property type="molecule type" value="Genomic_DNA"/>
</dbReference>
<feature type="transmembrane region" description="Helical" evidence="1">
    <location>
        <begin position="52"/>
        <end position="74"/>
    </location>
</feature>
<evidence type="ECO:0000256" key="1">
    <source>
        <dbReference type="SAM" id="Phobius"/>
    </source>
</evidence>
<feature type="transmembrane region" description="Helical" evidence="1">
    <location>
        <begin position="12"/>
        <end position="32"/>
    </location>
</feature>
<sequence length="83" mass="9499">MNMEDVQITYGMNGLFSIVVVLLCIILCWAVLQELKLESFMRHPRGPKARLLLVVLAVVLGHSLASFILDYYQWARMLTAFVE</sequence>
<keyword evidence="1" id="KW-0812">Transmembrane</keyword>
<evidence type="ECO:0000313" key="3">
    <source>
        <dbReference type="Proteomes" id="UP000246635"/>
    </source>
</evidence>
<proteinExistence type="predicted"/>
<organism evidence="2 3">
    <name type="scientific">Paenibacillus cellulosilyticus</name>
    <dbReference type="NCBI Taxonomy" id="375489"/>
    <lineage>
        <taxon>Bacteria</taxon>
        <taxon>Bacillati</taxon>
        <taxon>Bacillota</taxon>
        <taxon>Bacilli</taxon>
        <taxon>Bacillales</taxon>
        <taxon>Paenibacillaceae</taxon>
        <taxon>Paenibacillus</taxon>
    </lineage>
</organism>
<dbReference type="InterPro" id="IPR009526">
    <property type="entry name" value="DUF1146"/>
</dbReference>
<keyword evidence="3" id="KW-1185">Reference proteome</keyword>